<dbReference type="AlphaFoldDB" id="A0AA38RU55"/>
<reference evidence="3" key="1">
    <citation type="submission" date="2022-07" db="EMBL/GenBank/DDBJ databases">
        <title>Fungi with potential for degradation of polypropylene.</title>
        <authorList>
            <person name="Gostincar C."/>
        </authorList>
    </citation>
    <scope>NUCLEOTIDE SEQUENCE</scope>
    <source>
        <strain evidence="3">EXF-13308</strain>
    </source>
</reference>
<organism evidence="3 4">
    <name type="scientific">Pleurostoma richardsiae</name>
    <dbReference type="NCBI Taxonomy" id="41990"/>
    <lineage>
        <taxon>Eukaryota</taxon>
        <taxon>Fungi</taxon>
        <taxon>Dikarya</taxon>
        <taxon>Ascomycota</taxon>
        <taxon>Pezizomycotina</taxon>
        <taxon>Sordariomycetes</taxon>
        <taxon>Sordariomycetidae</taxon>
        <taxon>Calosphaeriales</taxon>
        <taxon>Pleurostomataceae</taxon>
        <taxon>Pleurostoma</taxon>
    </lineage>
</organism>
<evidence type="ECO:0000256" key="2">
    <source>
        <dbReference type="SAM" id="MobiDB-lite"/>
    </source>
</evidence>
<name>A0AA38RU55_9PEZI</name>
<feature type="region of interest" description="Disordered" evidence="2">
    <location>
        <begin position="173"/>
        <end position="198"/>
    </location>
</feature>
<dbReference type="PANTHER" id="PTHR31749:SF3">
    <property type="entry name" value="KINETOCHORE-ASSOCIATED PROTEIN NSL1 HOMOLOG"/>
    <property type="match status" value="1"/>
</dbReference>
<dbReference type="GO" id="GO:0000444">
    <property type="term" value="C:MIS12/MIND type complex"/>
    <property type="evidence" value="ECO:0007669"/>
    <property type="project" value="TreeGrafter"/>
</dbReference>
<dbReference type="GO" id="GO:0000070">
    <property type="term" value="P:mitotic sister chromatid segregation"/>
    <property type="evidence" value="ECO:0007669"/>
    <property type="project" value="InterPro"/>
</dbReference>
<dbReference type="EMBL" id="JANBVO010000012">
    <property type="protein sequence ID" value="KAJ9148513.1"/>
    <property type="molecule type" value="Genomic_DNA"/>
</dbReference>
<sequence length="263" mass="28594">MDPDSGHRPIELQAPEDFTYLINNVRRAAAEHINAAFPPVEGQDGQEDELRVRIEQLVYDYIRQTFTLASPNLTINGLPVAPEPFLSSVHPSSGGGASPPPPPEEHYEPFDARKRQRVQDLAREEEALLSRIAALKRRVPGAAAARHAEAFRAALRADEEALEAARQRAVAEVAGPTAAVTPQEDGGDGDEVGAGGKTKKVAALPGKKRRVMIDVAPLERQEKMEEAYAGAVKTLGRLKREMPATVAKMERARAAGEYVVTQR</sequence>
<dbReference type="Pfam" id="PF08641">
    <property type="entry name" value="Mis14"/>
    <property type="match status" value="1"/>
</dbReference>
<feature type="region of interest" description="Disordered" evidence="2">
    <location>
        <begin position="86"/>
        <end position="108"/>
    </location>
</feature>
<protein>
    <recommendedName>
        <fullName evidence="5">Kinetochore protein</fullName>
    </recommendedName>
</protein>
<dbReference type="PANTHER" id="PTHR31749">
    <property type="entry name" value="KINETOCHORE-ASSOCIATED PROTEIN NSL1 HOMOLOG"/>
    <property type="match status" value="1"/>
</dbReference>
<keyword evidence="1" id="KW-0175">Coiled coil</keyword>
<evidence type="ECO:0000313" key="4">
    <source>
        <dbReference type="Proteomes" id="UP001174694"/>
    </source>
</evidence>
<gene>
    <name evidence="3" type="ORF">NKR23_g4845</name>
</gene>
<evidence type="ECO:0000256" key="1">
    <source>
        <dbReference type="SAM" id="Coils"/>
    </source>
</evidence>
<dbReference type="InterPro" id="IPR013950">
    <property type="entry name" value="Mis14/Nsl1"/>
</dbReference>
<dbReference type="Proteomes" id="UP001174694">
    <property type="component" value="Unassembled WGS sequence"/>
</dbReference>
<keyword evidence="4" id="KW-1185">Reference proteome</keyword>
<accession>A0AA38RU55</accession>
<evidence type="ECO:0000313" key="3">
    <source>
        <dbReference type="EMBL" id="KAJ9148513.1"/>
    </source>
</evidence>
<evidence type="ECO:0008006" key="5">
    <source>
        <dbReference type="Google" id="ProtNLM"/>
    </source>
</evidence>
<feature type="coiled-coil region" evidence="1">
    <location>
        <begin position="118"/>
        <end position="172"/>
    </location>
</feature>
<comment type="caution">
    <text evidence="3">The sequence shown here is derived from an EMBL/GenBank/DDBJ whole genome shotgun (WGS) entry which is preliminary data.</text>
</comment>
<proteinExistence type="predicted"/>